<evidence type="ECO:0008006" key="3">
    <source>
        <dbReference type="Google" id="ProtNLM"/>
    </source>
</evidence>
<keyword evidence="2" id="KW-1185">Reference proteome</keyword>
<name>A0A2T0TX93_9SPHI</name>
<evidence type="ECO:0000313" key="2">
    <source>
        <dbReference type="Proteomes" id="UP000238034"/>
    </source>
</evidence>
<dbReference type="OrthoDB" id="667380at2"/>
<comment type="caution">
    <text evidence="1">The sequence shown here is derived from an EMBL/GenBank/DDBJ whole genome shotgun (WGS) entry which is preliminary data.</text>
</comment>
<dbReference type="AlphaFoldDB" id="A0A2T0TX93"/>
<accession>A0A2T0TX93</accession>
<proteinExistence type="predicted"/>
<evidence type="ECO:0000313" key="1">
    <source>
        <dbReference type="EMBL" id="PRY50322.1"/>
    </source>
</evidence>
<protein>
    <recommendedName>
        <fullName evidence="3">GreA/GreB family transcription elongation factor</fullName>
    </recommendedName>
</protein>
<sequence>MQEIKKVLYEECVRYADERISSIENALQASHEASVNDTKSSAGDKYETTREMMQQEISRNAQQLMEAKKLRMTLDRFNPETASDAIKQGSFVVTSGADFYISISAGQLMVGGKPVYAVSANSPIGRLMLGKKSGDSVELNNKTFVIREVH</sequence>
<reference evidence="1 2" key="1">
    <citation type="submission" date="2018-03" db="EMBL/GenBank/DDBJ databases">
        <title>Genomic Encyclopedia of Type Strains, Phase III (KMG-III): the genomes of soil and plant-associated and newly described type strains.</title>
        <authorList>
            <person name="Whitman W."/>
        </authorList>
    </citation>
    <scope>NUCLEOTIDE SEQUENCE [LARGE SCALE GENOMIC DNA]</scope>
    <source>
        <strain evidence="1 2">CGMCC 1.9313</strain>
    </source>
</reference>
<gene>
    <name evidence="1" type="ORF">B0I27_10943</name>
</gene>
<dbReference type="EMBL" id="PVTH01000009">
    <property type="protein sequence ID" value="PRY50322.1"/>
    <property type="molecule type" value="Genomic_DNA"/>
</dbReference>
<dbReference type="RefSeq" id="WP_106294335.1">
    <property type="nucleotide sequence ID" value="NZ_PVTH01000009.1"/>
</dbReference>
<dbReference type="Proteomes" id="UP000238034">
    <property type="component" value="Unassembled WGS sequence"/>
</dbReference>
<organism evidence="1 2">
    <name type="scientific">Arcticibacter pallidicorallinus</name>
    <dbReference type="NCBI Taxonomy" id="1259464"/>
    <lineage>
        <taxon>Bacteria</taxon>
        <taxon>Pseudomonadati</taxon>
        <taxon>Bacteroidota</taxon>
        <taxon>Sphingobacteriia</taxon>
        <taxon>Sphingobacteriales</taxon>
        <taxon>Sphingobacteriaceae</taxon>
        <taxon>Arcticibacter</taxon>
    </lineage>
</organism>